<dbReference type="SUPFAM" id="SSF111364">
    <property type="entry name" value="Tsx-like channel"/>
    <property type="match status" value="1"/>
</dbReference>
<evidence type="ECO:0000256" key="1">
    <source>
        <dbReference type="SAM" id="SignalP"/>
    </source>
</evidence>
<comment type="caution">
    <text evidence="2">The sequence shown here is derived from an EMBL/GenBank/DDBJ whole genome shotgun (WGS) entry which is preliminary data.</text>
</comment>
<protein>
    <submittedName>
        <fullName evidence="2">Outer envelope protein</fullName>
    </submittedName>
</protein>
<feature type="chain" id="PRO_5021462314" evidence="1">
    <location>
        <begin position="21"/>
        <end position="280"/>
    </location>
</feature>
<organism evidence="2 3">
    <name type="scientific">Massilia horti</name>
    <dbReference type="NCBI Taxonomy" id="2562153"/>
    <lineage>
        <taxon>Bacteria</taxon>
        <taxon>Pseudomonadati</taxon>
        <taxon>Pseudomonadota</taxon>
        <taxon>Betaproteobacteria</taxon>
        <taxon>Burkholderiales</taxon>
        <taxon>Oxalobacteraceae</taxon>
        <taxon>Telluria group</taxon>
        <taxon>Massilia</taxon>
    </lineage>
</organism>
<keyword evidence="2" id="KW-0261">Viral envelope protein</keyword>
<evidence type="ECO:0000313" key="3">
    <source>
        <dbReference type="Proteomes" id="UP000297258"/>
    </source>
</evidence>
<dbReference type="InterPro" id="IPR036777">
    <property type="entry name" value="Channel_Tsx-like_sf"/>
</dbReference>
<name>A0A4Y9SMS0_9BURK</name>
<reference evidence="2 3" key="1">
    <citation type="submission" date="2019-03" db="EMBL/GenBank/DDBJ databases">
        <title>Draft genome of Massilia hortus sp. nov., a novel bacterial species of the Oxalobacteraceae family.</title>
        <authorList>
            <person name="Peta V."/>
            <person name="Raths R."/>
            <person name="Bucking H."/>
        </authorList>
    </citation>
    <scope>NUCLEOTIDE SEQUENCE [LARGE SCALE GENOMIC DNA]</scope>
    <source>
        <strain evidence="2 3">ONC3</strain>
    </source>
</reference>
<gene>
    <name evidence="2" type="ORF">E4O92_23045</name>
</gene>
<dbReference type="AlphaFoldDB" id="A0A4Y9SMS0"/>
<dbReference type="Proteomes" id="UP000297258">
    <property type="component" value="Unassembled WGS sequence"/>
</dbReference>
<dbReference type="RefSeq" id="WP_135191980.1">
    <property type="nucleotide sequence ID" value="NZ_SPUM01000146.1"/>
</dbReference>
<keyword evidence="3" id="KW-1185">Reference proteome</keyword>
<evidence type="ECO:0000313" key="2">
    <source>
        <dbReference type="EMBL" id="TFW27741.1"/>
    </source>
</evidence>
<feature type="signal peptide" evidence="1">
    <location>
        <begin position="1"/>
        <end position="20"/>
    </location>
</feature>
<dbReference type="Gene3D" id="2.40.230.20">
    <property type="entry name" value="Nucleoside-specific channel-forming protein, Tsx-like"/>
    <property type="match status" value="1"/>
</dbReference>
<accession>A0A4Y9SMS0</accession>
<dbReference type="OrthoDB" id="104801at2"/>
<keyword evidence="2" id="KW-0946">Virion</keyword>
<dbReference type="GO" id="GO:0009279">
    <property type="term" value="C:cell outer membrane"/>
    <property type="evidence" value="ECO:0007669"/>
    <property type="project" value="InterPro"/>
</dbReference>
<dbReference type="EMBL" id="SPUM01000146">
    <property type="protein sequence ID" value="TFW27741.1"/>
    <property type="molecule type" value="Genomic_DNA"/>
</dbReference>
<proteinExistence type="predicted"/>
<keyword evidence="1" id="KW-0732">Signal</keyword>
<sequence length="280" mass="30488">MKRTALAIALLAGGTAASQAADWSDTSIGYRTGNRFAEPFNTNDISKNILNLNHASGYKYGTNFFNVDMLLSDKNDPSAKGSTNGAHEVYIVYRNTVDLGKVTGTPIQFGPVRGVGLTAGFDLNTKTDAGYNSKKRMLVAGPTVMFDVPGMLNVSLLALWESNAPYSTFTQVSTPRYRYDTHPMLSAAWGIPLGSTGLSLEGYANFIAAKGKNEFGKDTAPETNIDVQLMYDVSHFFDAKPKTLRVGLAYQYWKNKFGNDSSTVPGATARTPMIRADYHF</sequence>